<dbReference type="Gene3D" id="3.30.1600.10">
    <property type="entry name" value="SIR2/SIRT2 'Small Domain"/>
    <property type="match status" value="1"/>
</dbReference>
<feature type="domain" description="Deacetylase sirtuin-type" evidence="3">
    <location>
        <begin position="1"/>
        <end position="239"/>
    </location>
</feature>
<protein>
    <recommendedName>
        <fullName evidence="3">Deacetylase sirtuin-type domain-containing protein</fullName>
    </recommendedName>
</protein>
<evidence type="ECO:0000259" key="3">
    <source>
        <dbReference type="PROSITE" id="PS50305"/>
    </source>
</evidence>
<dbReference type="PANTHER" id="PTHR11085">
    <property type="entry name" value="NAD-DEPENDENT PROTEIN DEACYLASE SIRTUIN-5, MITOCHONDRIAL-RELATED"/>
    <property type="match status" value="1"/>
</dbReference>
<dbReference type="InterPro" id="IPR027546">
    <property type="entry name" value="Sirtuin_class_III"/>
</dbReference>
<dbReference type="SUPFAM" id="SSF52467">
    <property type="entry name" value="DHS-like NAD/FAD-binding domain"/>
    <property type="match status" value="1"/>
</dbReference>
<dbReference type="NCBIfam" id="NF001753">
    <property type="entry name" value="PRK00481.1-3"/>
    <property type="match status" value="1"/>
</dbReference>
<dbReference type="InterPro" id="IPR003000">
    <property type="entry name" value="Sirtuin"/>
</dbReference>
<dbReference type="GO" id="GO:0036054">
    <property type="term" value="F:protein-malonyllysine demalonylase activity"/>
    <property type="evidence" value="ECO:0007669"/>
    <property type="project" value="InterPro"/>
</dbReference>
<keyword evidence="2" id="KW-0520">NAD</keyword>
<name>X1SJ74_9ZZZZ</name>
<gene>
    <name evidence="4" type="ORF">S12H4_02686</name>
</gene>
<keyword evidence="1" id="KW-0808">Transferase</keyword>
<dbReference type="PANTHER" id="PTHR11085:SF4">
    <property type="entry name" value="NAD-DEPENDENT PROTEIN DEACYLASE"/>
    <property type="match status" value="1"/>
</dbReference>
<dbReference type="InterPro" id="IPR029035">
    <property type="entry name" value="DHS-like_NAD/FAD-binding_dom"/>
</dbReference>
<evidence type="ECO:0000256" key="1">
    <source>
        <dbReference type="ARBA" id="ARBA00022679"/>
    </source>
</evidence>
<organism evidence="4">
    <name type="scientific">marine sediment metagenome</name>
    <dbReference type="NCBI Taxonomy" id="412755"/>
    <lineage>
        <taxon>unclassified sequences</taxon>
        <taxon>metagenomes</taxon>
        <taxon>ecological metagenomes</taxon>
    </lineage>
</organism>
<dbReference type="PROSITE" id="PS50305">
    <property type="entry name" value="SIRTUIN"/>
    <property type="match status" value="1"/>
</dbReference>
<dbReference type="HAMAP" id="MF_01121">
    <property type="entry name" value="Sirtuin_ClassIII"/>
    <property type="match status" value="1"/>
</dbReference>
<reference evidence="4" key="1">
    <citation type="journal article" date="2014" name="Front. Microbiol.">
        <title>High frequency of phylogenetically diverse reductive dehalogenase-homologous genes in deep subseafloor sedimentary metagenomes.</title>
        <authorList>
            <person name="Kawai M."/>
            <person name="Futagami T."/>
            <person name="Toyoda A."/>
            <person name="Takaki Y."/>
            <person name="Nishi S."/>
            <person name="Hori S."/>
            <person name="Arai W."/>
            <person name="Tsubouchi T."/>
            <person name="Morono Y."/>
            <person name="Uchiyama I."/>
            <person name="Ito T."/>
            <person name="Fujiyama A."/>
            <person name="Inagaki F."/>
            <person name="Takami H."/>
        </authorList>
    </citation>
    <scope>NUCLEOTIDE SEQUENCE</scope>
    <source>
        <strain evidence="4">Expedition CK06-06</strain>
    </source>
</reference>
<dbReference type="InterPro" id="IPR026591">
    <property type="entry name" value="Sirtuin_cat_small_dom_sf"/>
</dbReference>
<accession>X1SJ74</accession>
<dbReference type="AlphaFoldDB" id="X1SJ74"/>
<proteinExistence type="inferred from homology"/>
<dbReference type="InterPro" id="IPR050134">
    <property type="entry name" value="NAD-dep_sirtuin_deacylases"/>
</dbReference>
<dbReference type="CDD" id="cd01412">
    <property type="entry name" value="SIRT5_Af1_CobB"/>
    <property type="match status" value="1"/>
</dbReference>
<dbReference type="Gene3D" id="3.40.50.1220">
    <property type="entry name" value="TPP-binding domain"/>
    <property type="match status" value="1"/>
</dbReference>
<dbReference type="EMBL" id="BARW01000686">
    <property type="protein sequence ID" value="GAI67839.1"/>
    <property type="molecule type" value="Genomic_DNA"/>
</dbReference>
<dbReference type="GO" id="GO:0070403">
    <property type="term" value="F:NAD+ binding"/>
    <property type="evidence" value="ECO:0007669"/>
    <property type="project" value="InterPro"/>
</dbReference>
<comment type="caution">
    <text evidence="4">The sequence shown here is derived from an EMBL/GenBank/DDBJ whole genome shotgun (WGS) entry which is preliminary data.</text>
</comment>
<dbReference type="InterPro" id="IPR026590">
    <property type="entry name" value="Ssirtuin_cat_dom"/>
</dbReference>
<evidence type="ECO:0000313" key="4">
    <source>
        <dbReference type="EMBL" id="GAI67839.1"/>
    </source>
</evidence>
<sequence>MGIKEIIKKGKRCVVLTGSGVSAESGIPTFRGDKGLWKEYRPEELATPDAFMRNPQLVWEWYNWRRGIIAKAKPNAAHYVISDMEKFFADFMLITQNIDGLHRKAGNKDILELHGNIWENKCFNCGKRYGEIMSEKLQKCECGGYLRPDVVWFGESLDREVLEMAFLKAREAELCFVIGTSGVVQPAASLPYVSKESGAYIVEINLERTPISSIADEFISGKAGEALVKMRESFLQGSG</sequence>
<dbReference type="Pfam" id="PF02146">
    <property type="entry name" value="SIR2"/>
    <property type="match status" value="1"/>
</dbReference>
<evidence type="ECO:0000256" key="2">
    <source>
        <dbReference type="ARBA" id="ARBA00023027"/>
    </source>
</evidence>
<dbReference type="GO" id="GO:0036055">
    <property type="term" value="F:protein-succinyllysine desuccinylase activity"/>
    <property type="evidence" value="ECO:0007669"/>
    <property type="project" value="InterPro"/>
</dbReference>
<dbReference type="GO" id="GO:0017136">
    <property type="term" value="F:histone deacetylase activity, NAD-dependent"/>
    <property type="evidence" value="ECO:0007669"/>
    <property type="project" value="TreeGrafter"/>
</dbReference>